<proteinExistence type="predicted"/>
<dbReference type="OrthoDB" id="287712at2759"/>
<dbReference type="Pfam" id="PF01593">
    <property type="entry name" value="Amino_oxidase"/>
    <property type="match status" value="2"/>
</dbReference>
<protein>
    <recommendedName>
        <fullName evidence="1">Amine oxidase domain-containing protein</fullName>
    </recommendedName>
</protein>
<comment type="caution">
    <text evidence="2">The sequence shown here is derived from an EMBL/GenBank/DDBJ whole genome shotgun (WGS) entry which is preliminary data.</text>
</comment>
<sequence>MNQNILVIGAGVAGLACAQHLIKQGFNVRLFEASNRYGGRVKPLIGFSDRHLEAGGQTIHHPDNDYYKMAIEAGAKLEIGGDLVGSIYDPIQKKVITFDEFEELYEKESQSIEDFINDRFLEDEPVLQRLQKKGYNMEFIHLFYALYGSEYGASIEKIGARAIGRYEFDMPMFVSDYEIENNFHHQNIFDKFFKEAIQIIEYNKQVQSISILNENVQVQVDNEPNEYSFDYAVCCVPITQLKKLKVEPPFEESRLKQINLVGMDKGGKFFIKLDKKFLGHQEDFFLPKFNHNSLWWDSSSESQSIIIGLLGLSAHNRVMEIGNEEFAKEIVQTINEQYKVDLKVISYHYENWGDTPFIEGLYSFPMAGIDDNYRQIISAPHQNRLYFAGEAYHPIYYSTIHGAYESGINAAKKIIK</sequence>
<reference evidence="2" key="1">
    <citation type="submission" date="2021-01" db="EMBL/GenBank/DDBJ databases">
        <authorList>
            <consortium name="Genoscope - CEA"/>
            <person name="William W."/>
        </authorList>
    </citation>
    <scope>NUCLEOTIDE SEQUENCE</scope>
</reference>
<evidence type="ECO:0000259" key="1">
    <source>
        <dbReference type="Pfam" id="PF01593"/>
    </source>
</evidence>
<gene>
    <name evidence="2" type="ORF">POCTA_138.1.T0540108</name>
</gene>
<organism evidence="2 3">
    <name type="scientific">Paramecium octaurelia</name>
    <dbReference type="NCBI Taxonomy" id="43137"/>
    <lineage>
        <taxon>Eukaryota</taxon>
        <taxon>Sar</taxon>
        <taxon>Alveolata</taxon>
        <taxon>Ciliophora</taxon>
        <taxon>Intramacronucleata</taxon>
        <taxon>Oligohymenophorea</taxon>
        <taxon>Peniculida</taxon>
        <taxon>Parameciidae</taxon>
        <taxon>Paramecium</taxon>
    </lineage>
</organism>
<evidence type="ECO:0000313" key="3">
    <source>
        <dbReference type="Proteomes" id="UP000683925"/>
    </source>
</evidence>
<dbReference type="PANTHER" id="PTHR10742">
    <property type="entry name" value="FLAVIN MONOAMINE OXIDASE"/>
    <property type="match status" value="1"/>
</dbReference>
<evidence type="ECO:0000313" key="2">
    <source>
        <dbReference type="EMBL" id="CAD8169754.1"/>
    </source>
</evidence>
<feature type="domain" description="Amine oxidase" evidence="1">
    <location>
        <begin position="200"/>
        <end position="415"/>
    </location>
</feature>
<feature type="domain" description="Amine oxidase" evidence="1">
    <location>
        <begin position="12"/>
        <end position="77"/>
    </location>
</feature>
<dbReference type="InterPro" id="IPR050281">
    <property type="entry name" value="Flavin_monoamine_oxidase"/>
</dbReference>
<dbReference type="PANTHER" id="PTHR10742:SF415">
    <property type="entry name" value="CHROMOSOME UNDETERMINED SCAFFOLD_56, WHOLE GENOME SHOTGUN SEQUENCE"/>
    <property type="match status" value="1"/>
</dbReference>
<dbReference type="InterPro" id="IPR002937">
    <property type="entry name" value="Amino_oxidase"/>
</dbReference>
<name>A0A8S1UZ60_PAROT</name>
<accession>A0A8S1UZ60</accession>
<dbReference type="GO" id="GO:0016491">
    <property type="term" value="F:oxidoreductase activity"/>
    <property type="evidence" value="ECO:0007669"/>
    <property type="project" value="InterPro"/>
</dbReference>
<dbReference type="Proteomes" id="UP000683925">
    <property type="component" value="Unassembled WGS sequence"/>
</dbReference>
<keyword evidence="3" id="KW-1185">Reference proteome</keyword>
<dbReference type="AlphaFoldDB" id="A0A8S1UZ60"/>
<dbReference type="OMA" id="PGMSVHA"/>
<dbReference type="EMBL" id="CAJJDP010000054">
    <property type="protein sequence ID" value="CAD8169754.1"/>
    <property type="molecule type" value="Genomic_DNA"/>
</dbReference>